<accession>A0A1I5P5C6</accession>
<keyword evidence="1" id="KW-0812">Transmembrane</keyword>
<evidence type="ECO:0000256" key="1">
    <source>
        <dbReference type="SAM" id="Phobius"/>
    </source>
</evidence>
<feature type="transmembrane region" description="Helical" evidence="1">
    <location>
        <begin position="63"/>
        <end position="80"/>
    </location>
</feature>
<protein>
    <submittedName>
        <fullName evidence="2">Uncharacterized protein</fullName>
    </submittedName>
</protein>
<dbReference type="Proteomes" id="UP000182400">
    <property type="component" value="Unassembled WGS sequence"/>
</dbReference>
<feature type="transmembrane region" description="Helical" evidence="1">
    <location>
        <begin position="33"/>
        <end position="51"/>
    </location>
</feature>
<evidence type="ECO:0000313" key="3">
    <source>
        <dbReference type="Proteomes" id="UP000182400"/>
    </source>
</evidence>
<organism evidence="2 3">
    <name type="scientific">Ectopseudomonas composti</name>
    <dbReference type="NCBI Taxonomy" id="658457"/>
    <lineage>
        <taxon>Bacteria</taxon>
        <taxon>Pseudomonadati</taxon>
        <taxon>Pseudomonadota</taxon>
        <taxon>Gammaproteobacteria</taxon>
        <taxon>Pseudomonadales</taxon>
        <taxon>Pseudomonadaceae</taxon>
        <taxon>Ectopseudomonas</taxon>
    </lineage>
</organism>
<dbReference type="OrthoDB" id="9952833at2"/>
<dbReference type="RefSeq" id="WP_074939829.1">
    <property type="nucleotide sequence ID" value="NZ_FOWP01000008.1"/>
</dbReference>
<keyword evidence="1" id="KW-0472">Membrane</keyword>
<name>A0A1I5P5C6_9GAMM</name>
<keyword evidence="1" id="KW-1133">Transmembrane helix</keyword>
<gene>
    <name evidence="2" type="ORF">SAMN05216601_10868</name>
</gene>
<reference evidence="2 3" key="1">
    <citation type="submission" date="2016-10" db="EMBL/GenBank/DDBJ databases">
        <authorList>
            <person name="de Groot N.N."/>
        </authorList>
    </citation>
    <scope>NUCLEOTIDE SEQUENCE [LARGE SCALE GENOMIC DNA]</scope>
    <source>
        <strain evidence="2 3">CCUG 59231</strain>
    </source>
</reference>
<dbReference type="AlphaFoldDB" id="A0A1I5P5C6"/>
<evidence type="ECO:0000313" key="2">
    <source>
        <dbReference type="EMBL" id="SFP29020.1"/>
    </source>
</evidence>
<proteinExistence type="predicted"/>
<dbReference type="STRING" id="658457.SAMN05216601_10868"/>
<sequence length="84" mass="9052">MNASVVRRRWFASVLLSIPAANAISWLTALPAHSIYLALLLTATATAIAAFRKRDQPHQVQQFSSIFLGLSMALLLSAFVPGGN</sequence>
<dbReference type="EMBL" id="FOWP01000008">
    <property type="protein sequence ID" value="SFP29020.1"/>
    <property type="molecule type" value="Genomic_DNA"/>
</dbReference>